<keyword evidence="1" id="KW-0812">Transmembrane</keyword>
<keyword evidence="1" id="KW-1133">Transmembrane helix</keyword>
<evidence type="ECO:0000313" key="2">
    <source>
        <dbReference type="EMBL" id="GGA86283.1"/>
    </source>
</evidence>
<dbReference type="EMBL" id="BMEY01000019">
    <property type="protein sequence ID" value="GGA86283.1"/>
    <property type="molecule type" value="Genomic_DNA"/>
</dbReference>
<dbReference type="AlphaFoldDB" id="A0A916S6A6"/>
<evidence type="ECO:0000313" key="3">
    <source>
        <dbReference type="Proteomes" id="UP000613512"/>
    </source>
</evidence>
<dbReference type="Proteomes" id="UP000613512">
    <property type="component" value="Unassembled WGS sequence"/>
</dbReference>
<keyword evidence="3" id="KW-1185">Reference proteome</keyword>
<reference evidence="2" key="1">
    <citation type="journal article" date="2014" name="Int. J. Syst. Evol. Microbiol.">
        <title>Complete genome sequence of Corynebacterium casei LMG S-19264T (=DSM 44701T), isolated from a smear-ripened cheese.</title>
        <authorList>
            <consortium name="US DOE Joint Genome Institute (JGI-PGF)"/>
            <person name="Walter F."/>
            <person name="Albersmeier A."/>
            <person name="Kalinowski J."/>
            <person name="Ruckert C."/>
        </authorList>
    </citation>
    <scope>NUCLEOTIDE SEQUENCE</scope>
    <source>
        <strain evidence="2">CGMCC 1.12408</strain>
    </source>
</reference>
<name>A0A916S6A6_9BACI</name>
<keyword evidence="1" id="KW-0472">Membrane</keyword>
<sequence>MQIRWLKRSLEVLVIIVLLISFYFLLKRSQYNPTESLEHSALFAELNLKFIQTQVILFILLIIRFFVKKRYLELLEKENGENVK</sequence>
<proteinExistence type="predicted"/>
<accession>A0A916S6A6</accession>
<reference evidence="2" key="2">
    <citation type="submission" date="2020-09" db="EMBL/GenBank/DDBJ databases">
        <authorList>
            <person name="Sun Q."/>
            <person name="Zhou Y."/>
        </authorList>
    </citation>
    <scope>NUCLEOTIDE SEQUENCE</scope>
    <source>
        <strain evidence="2">CGMCC 1.12408</strain>
    </source>
</reference>
<feature type="transmembrane region" description="Helical" evidence="1">
    <location>
        <begin position="9"/>
        <end position="26"/>
    </location>
</feature>
<comment type="caution">
    <text evidence="2">The sequence shown here is derived from an EMBL/GenBank/DDBJ whole genome shotgun (WGS) entry which is preliminary data.</text>
</comment>
<protein>
    <submittedName>
        <fullName evidence="2">Uncharacterized protein</fullName>
    </submittedName>
</protein>
<evidence type="ECO:0000256" key="1">
    <source>
        <dbReference type="SAM" id="Phobius"/>
    </source>
</evidence>
<gene>
    <name evidence="2" type="ORF">GCM10008025_31550</name>
</gene>
<organism evidence="2 3">
    <name type="scientific">Ornithinibacillus halotolerans</name>
    <dbReference type="NCBI Taxonomy" id="1274357"/>
    <lineage>
        <taxon>Bacteria</taxon>
        <taxon>Bacillati</taxon>
        <taxon>Bacillota</taxon>
        <taxon>Bacilli</taxon>
        <taxon>Bacillales</taxon>
        <taxon>Bacillaceae</taxon>
        <taxon>Ornithinibacillus</taxon>
    </lineage>
</organism>
<dbReference type="RefSeq" id="WP_188385644.1">
    <property type="nucleotide sequence ID" value="NZ_BMEY01000019.1"/>
</dbReference>
<feature type="transmembrane region" description="Helical" evidence="1">
    <location>
        <begin position="46"/>
        <end position="67"/>
    </location>
</feature>